<accession>A0ABP4XGK2</accession>
<feature type="domain" description="YdbS-like PH" evidence="3">
    <location>
        <begin position="266"/>
        <end position="330"/>
    </location>
</feature>
<feature type="compositionally biased region" description="Polar residues" evidence="1">
    <location>
        <begin position="512"/>
        <end position="523"/>
    </location>
</feature>
<dbReference type="PANTHER" id="PTHR34473:SF2">
    <property type="entry name" value="UPF0699 TRANSMEMBRANE PROTEIN YDBT"/>
    <property type="match status" value="1"/>
</dbReference>
<evidence type="ECO:0000313" key="4">
    <source>
        <dbReference type="EMBL" id="GAA1779385.1"/>
    </source>
</evidence>
<feature type="domain" description="YdbS-like PH" evidence="3">
    <location>
        <begin position="97"/>
        <end position="174"/>
    </location>
</feature>
<reference evidence="5" key="1">
    <citation type="journal article" date="2019" name="Int. J. Syst. Evol. Microbiol.">
        <title>The Global Catalogue of Microorganisms (GCM) 10K type strain sequencing project: providing services to taxonomists for standard genome sequencing and annotation.</title>
        <authorList>
            <consortium name="The Broad Institute Genomics Platform"/>
            <consortium name="The Broad Institute Genome Sequencing Center for Infectious Disease"/>
            <person name="Wu L."/>
            <person name="Ma J."/>
        </authorList>
    </citation>
    <scope>NUCLEOTIDE SEQUENCE [LARGE SCALE GENOMIC DNA]</scope>
    <source>
        <strain evidence="5">JCM 15592</strain>
    </source>
</reference>
<evidence type="ECO:0000256" key="1">
    <source>
        <dbReference type="SAM" id="MobiDB-lite"/>
    </source>
</evidence>
<keyword evidence="2" id="KW-0472">Membrane</keyword>
<name>A0ABP4XGK2_9MICO</name>
<comment type="caution">
    <text evidence="4">The sequence shown here is derived from an EMBL/GenBank/DDBJ whole genome shotgun (WGS) entry which is preliminary data.</text>
</comment>
<feature type="domain" description="YdbS-like PH" evidence="3">
    <location>
        <begin position="387"/>
        <end position="459"/>
    </location>
</feature>
<dbReference type="InterPro" id="IPR005182">
    <property type="entry name" value="YdbS-like_PH"/>
</dbReference>
<gene>
    <name evidence="4" type="ORF">GCM10009811_00980</name>
</gene>
<feature type="region of interest" description="Disordered" evidence="1">
    <location>
        <begin position="1"/>
        <end position="28"/>
    </location>
</feature>
<organism evidence="4 5">
    <name type="scientific">Nostocoides veronense</name>
    <dbReference type="NCBI Taxonomy" id="330836"/>
    <lineage>
        <taxon>Bacteria</taxon>
        <taxon>Bacillati</taxon>
        <taxon>Actinomycetota</taxon>
        <taxon>Actinomycetes</taxon>
        <taxon>Micrococcales</taxon>
        <taxon>Intrasporangiaceae</taxon>
        <taxon>Nostocoides</taxon>
    </lineage>
</organism>
<dbReference type="EMBL" id="BAAAPO010000001">
    <property type="protein sequence ID" value="GAA1779385.1"/>
    <property type="molecule type" value="Genomic_DNA"/>
</dbReference>
<feature type="transmembrane region" description="Helical" evidence="2">
    <location>
        <begin position="37"/>
        <end position="55"/>
    </location>
</feature>
<keyword evidence="5" id="KW-1185">Reference proteome</keyword>
<keyword evidence="2" id="KW-1133">Transmembrane helix</keyword>
<feature type="region of interest" description="Disordered" evidence="1">
    <location>
        <begin position="473"/>
        <end position="523"/>
    </location>
</feature>
<feature type="transmembrane region" description="Helical" evidence="2">
    <location>
        <begin position="75"/>
        <end position="97"/>
    </location>
</feature>
<evidence type="ECO:0000259" key="3">
    <source>
        <dbReference type="Pfam" id="PF03703"/>
    </source>
</evidence>
<dbReference type="Pfam" id="PF03703">
    <property type="entry name" value="bPH_2"/>
    <property type="match status" value="3"/>
</dbReference>
<feature type="compositionally biased region" description="Low complexity" evidence="1">
    <location>
        <begin position="484"/>
        <end position="500"/>
    </location>
</feature>
<dbReference type="PIRSF" id="PIRSF026631">
    <property type="entry name" value="UCP026631"/>
    <property type="match status" value="1"/>
</dbReference>
<sequence length="523" mass="55763">MDQQPGDQPAVGQPTGAQPVDQQPGDQQREWQRFHPLTPLLRGGVVALGVLGYVISGQLNRIFGADPDDPTQGHWGIAAVVLAVVVLGVIGFSAIAWRAASYRLGTTTVELRTGVFAKQHRQVRYDRIQAVDISRPLLAQLFGLSSVRVEAAGGSDSNIELAYLPKGEADALRADLTRRAGQAPSPTENGTQDTEEAPATPERLIAAIPAGRVWLATAMSFNSAVLIVTIPLLLGALVTGNLGLVPVVGPIALGSAGAQFGRLSSWMNFRVEAGSQAIRVRHGLTEQRTSTIPLHRIQAVEISQPALWRALEWWRIRVNVAGVHGEPGKQEDALIPVGTREEVLTILAAMGPRWSLPEVVEGLDAPGPSPSFVGVPPAARWLDPLSWKRIGYAETPTALLSRGGWLGRNVTLVPYARMQSLVLEQGPIERRLGLAGVRPISTHGSVRPAVRHLSLASANTLLVATADRARAARRAEADPTLVVEPTEPTSPQTPTAEQPALPFRDHGVDLSAPTSGQQDGETA</sequence>
<dbReference type="InterPro" id="IPR014529">
    <property type="entry name" value="UCP026631"/>
</dbReference>
<dbReference type="PANTHER" id="PTHR34473">
    <property type="entry name" value="UPF0699 TRANSMEMBRANE PROTEIN YDBS"/>
    <property type="match status" value="1"/>
</dbReference>
<dbReference type="Proteomes" id="UP001499938">
    <property type="component" value="Unassembled WGS sequence"/>
</dbReference>
<feature type="region of interest" description="Disordered" evidence="1">
    <location>
        <begin position="179"/>
        <end position="199"/>
    </location>
</feature>
<evidence type="ECO:0000313" key="5">
    <source>
        <dbReference type="Proteomes" id="UP001499938"/>
    </source>
</evidence>
<feature type="transmembrane region" description="Helical" evidence="2">
    <location>
        <begin position="213"/>
        <end position="237"/>
    </location>
</feature>
<protein>
    <submittedName>
        <fullName evidence="4">PH domain-containing protein</fullName>
    </submittedName>
</protein>
<proteinExistence type="predicted"/>
<evidence type="ECO:0000256" key="2">
    <source>
        <dbReference type="SAM" id="Phobius"/>
    </source>
</evidence>
<keyword evidence="2" id="KW-0812">Transmembrane</keyword>